<dbReference type="EMBL" id="WBKG01000037">
    <property type="protein sequence ID" value="KAB1980470.1"/>
    <property type="molecule type" value="Genomic_DNA"/>
</dbReference>
<dbReference type="Proteomes" id="UP000442990">
    <property type="component" value="Unassembled WGS sequence"/>
</dbReference>
<dbReference type="Pfam" id="PF04213">
    <property type="entry name" value="HtaA"/>
    <property type="match status" value="2"/>
</dbReference>
<gene>
    <name evidence="4" type="ORF">F8144_33610</name>
</gene>
<evidence type="ECO:0000313" key="5">
    <source>
        <dbReference type="Proteomes" id="UP000442990"/>
    </source>
</evidence>
<reference evidence="4 5" key="1">
    <citation type="submission" date="2019-09" db="EMBL/GenBank/DDBJ databases">
        <title>Isolation and identification of active actinomycetes.</title>
        <authorList>
            <person name="Yu Z."/>
            <person name="Han C."/>
            <person name="Yu B."/>
        </authorList>
    </citation>
    <scope>NUCLEOTIDE SEQUENCE [LARGE SCALE GENOMIC DNA]</scope>
    <source>
        <strain evidence="4 5">NEAU-H2</strain>
    </source>
</reference>
<evidence type="ECO:0000259" key="3">
    <source>
        <dbReference type="Pfam" id="PF04213"/>
    </source>
</evidence>
<comment type="caution">
    <text evidence="4">The sequence shown here is derived from an EMBL/GenBank/DDBJ whole genome shotgun (WGS) entry which is preliminary data.</text>
</comment>
<keyword evidence="2" id="KW-1133">Transmembrane helix</keyword>
<feature type="transmembrane region" description="Helical" evidence="2">
    <location>
        <begin position="296"/>
        <end position="317"/>
    </location>
</feature>
<feature type="region of interest" description="Disordered" evidence="1">
    <location>
        <begin position="255"/>
        <end position="292"/>
    </location>
</feature>
<accession>A0A7J5D6W2</accession>
<name>A0A7J5D6W2_9ACTN</name>
<dbReference type="AlphaFoldDB" id="A0A7J5D6W2"/>
<feature type="domain" description="Htaa" evidence="3">
    <location>
        <begin position="92"/>
        <end position="243"/>
    </location>
</feature>
<keyword evidence="2" id="KW-0812">Transmembrane</keyword>
<proteinExistence type="predicted"/>
<dbReference type="InterPro" id="IPR007331">
    <property type="entry name" value="Htaa"/>
</dbReference>
<feature type="domain" description="Htaa" evidence="3">
    <location>
        <begin position="18"/>
        <end position="56"/>
    </location>
</feature>
<keyword evidence="2" id="KW-0472">Membrane</keyword>
<evidence type="ECO:0000256" key="1">
    <source>
        <dbReference type="SAM" id="MobiDB-lite"/>
    </source>
</evidence>
<organism evidence="4 5">
    <name type="scientific">Streptomyces triticiradicis</name>
    <dbReference type="NCBI Taxonomy" id="2651189"/>
    <lineage>
        <taxon>Bacteria</taxon>
        <taxon>Bacillati</taxon>
        <taxon>Actinomycetota</taxon>
        <taxon>Actinomycetes</taxon>
        <taxon>Kitasatosporales</taxon>
        <taxon>Streptomycetaceae</taxon>
        <taxon>Streptomyces</taxon>
    </lineage>
</organism>
<keyword evidence="5" id="KW-1185">Reference proteome</keyword>
<evidence type="ECO:0000313" key="4">
    <source>
        <dbReference type="EMBL" id="KAB1980470.1"/>
    </source>
</evidence>
<feature type="region of interest" description="Disordered" evidence="1">
    <location>
        <begin position="1"/>
        <end position="28"/>
    </location>
</feature>
<feature type="compositionally biased region" description="Low complexity" evidence="1">
    <location>
        <begin position="61"/>
        <end position="79"/>
    </location>
</feature>
<feature type="region of interest" description="Disordered" evidence="1">
    <location>
        <begin position="61"/>
        <end position="90"/>
    </location>
</feature>
<protein>
    <recommendedName>
        <fullName evidence="3">Htaa domain-containing protein</fullName>
    </recommendedName>
</protein>
<sequence length="325" mass="32885">MPATGPAQQPEEERAAQQGGGTAVRLDDLPATLTARGARSFAGYYTAGTPLDPVSLEADVRAPARPSATPTAAPSAAPAKRTGRTAPGAIEDGAVDWGVRRTFREYVTGPVAAGRWALASGARDGGALFRFPAGEGTYDRKKHVLKADFHGSVRFTGRQGLDLGLGGLRVTVAEGRGTLYADVTSADLTGKKVPLVSFGAEDLAPKDGLLQLVEAPSELTARGAEAFGGMYRAGTEMDPLTLSIALTDEARLPALPDLGESASPSPEARTSRTPDAKTAGAPRAGNTAGDGPGGGAALPIGLALGALAAAAVALGLVRGRRTPTG</sequence>
<evidence type="ECO:0000256" key="2">
    <source>
        <dbReference type="SAM" id="Phobius"/>
    </source>
</evidence>